<organism evidence="2 3">
    <name type="scientific">Rufibacter tibetensis</name>
    <dbReference type="NCBI Taxonomy" id="512763"/>
    <lineage>
        <taxon>Bacteria</taxon>
        <taxon>Pseudomonadati</taxon>
        <taxon>Bacteroidota</taxon>
        <taxon>Cytophagia</taxon>
        <taxon>Cytophagales</taxon>
        <taxon>Hymenobacteraceae</taxon>
        <taxon>Rufibacter</taxon>
    </lineage>
</organism>
<reference evidence="2 3" key="1">
    <citation type="submission" date="2015-08" db="EMBL/GenBank/DDBJ databases">
        <title>Complete genome sequence of Rufibacter tibetensis strain 1351t, a radiation-resistant bacterium from tibet plateau.</title>
        <authorList>
            <person name="Dai J."/>
        </authorList>
    </citation>
    <scope>NUCLEOTIDE SEQUENCE [LARGE SCALE GENOMIC DNA]</scope>
    <source>
        <strain evidence="2 3">1351</strain>
    </source>
</reference>
<keyword evidence="1" id="KW-0812">Transmembrane</keyword>
<protein>
    <recommendedName>
        <fullName evidence="4">Polyketide cyclase/dehydrase</fullName>
    </recommendedName>
</protein>
<dbReference type="EMBL" id="CP012643">
    <property type="protein sequence ID" value="ALJ01583.1"/>
    <property type="molecule type" value="Genomic_DNA"/>
</dbReference>
<keyword evidence="1" id="KW-1133">Transmembrane helix</keyword>
<keyword evidence="3" id="KW-1185">Reference proteome</keyword>
<evidence type="ECO:0000256" key="1">
    <source>
        <dbReference type="SAM" id="Phobius"/>
    </source>
</evidence>
<dbReference type="STRING" id="512763.DC20_19185"/>
<feature type="transmembrane region" description="Helical" evidence="1">
    <location>
        <begin position="20"/>
        <end position="38"/>
    </location>
</feature>
<evidence type="ECO:0008006" key="4">
    <source>
        <dbReference type="Google" id="ProtNLM"/>
    </source>
</evidence>
<accession>A0A0P0CD10</accession>
<evidence type="ECO:0000313" key="2">
    <source>
        <dbReference type="EMBL" id="ALJ01583.1"/>
    </source>
</evidence>
<dbReference type="Proteomes" id="UP000061382">
    <property type="component" value="Chromosome"/>
</dbReference>
<evidence type="ECO:0000313" key="3">
    <source>
        <dbReference type="Proteomes" id="UP000061382"/>
    </source>
</evidence>
<dbReference type="PATRIC" id="fig|512763.3.peg.4210"/>
<dbReference type="InterPro" id="IPR023393">
    <property type="entry name" value="START-like_dom_sf"/>
</dbReference>
<dbReference type="Gene3D" id="3.30.530.20">
    <property type="match status" value="1"/>
</dbReference>
<proteinExistence type="predicted"/>
<dbReference type="SUPFAM" id="SSF55961">
    <property type="entry name" value="Bet v1-like"/>
    <property type="match status" value="1"/>
</dbReference>
<dbReference type="KEGG" id="rti:DC20_19185"/>
<keyword evidence="1" id="KW-0472">Membrane</keyword>
<feature type="transmembrane region" description="Helical" evidence="1">
    <location>
        <begin position="50"/>
        <end position="69"/>
    </location>
</feature>
<sequence length="306" mass="34765">MAVRLLIETDVFSQLKTMSIAFLFAVPAVIGAITVYFGTESQKASRLFRVSMPWVTVFAFLYTTIITYLEATICVVMLLPAFMLSASLGGVAMGRILERLKSKQQTLNIFLALPFLFAPIEYQFDSPTSISTVDTEITINAGKETVWNNIKSVPAIKDEELQWSFAHFIGIPKPIQSQLTEERVGGVRHINWEKGIRFREKITEWKMYDSFAYDILVDHIPPEAIDKHVEVGGEYFDVINGGYKVTEIGKNTTKLTLSCTYRLTTKFNIYSKLWADFIMDDFQKVILSVVKVRSESSYPLTPTKNY</sequence>
<name>A0A0P0CD10_9BACT</name>
<dbReference type="AlphaFoldDB" id="A0A0P0CD10"/>
<gene>
    <name evidence="2" type="ORF">DC20_19185</name>
</gene>